<dbReference type="GO" id="GO:0008289">
    <property type="term" value="F:lipid binding"/>
    <property type="evidence" value="ECO:0007669"/>
    <property type="project" value="InterPro"/>
</dbReference>
<dbReference type="KEGG" id="pdic:114513922"/>
<keyword evidence="3" id="KW-0472">Membrane</keyword>
<gene>
    <name evidence="5" type="primary">APOL6</name>
</gene>
<evidence type="ECO:0000256" key="2">
    <source>
        <dbReference type="SAM" id="Coils"/>
    </source>
</evidence>
<comment type="similarity">
    <text evidence="1">Belongs to the apolipoprotein L family.</text>
</comment>
<dbReference type="GO" id="GO:0005576">
    <property type="term" value="C:extracellular region"/>
    <property type="evidence" value="ECO:0007669"/>
    <property type="project" value="InterPro"/>
</dbReference>
<dbReference type="RefSeq" id="XP_035872916.1">
    <property type="nucleotide sequence ID" value="XM_036017023.1"/>
</dbReference>
<name>A0A7E6D1U3_9CHIR</name>
<dbReference type="PANTHER" id="PTHR14096">
    <property type="entry name" value="APOLIPOPROTEIN L"/>
    <property type="match status" value="1"/>
</dbReference>
<reference evidence="5" key="1">
    <citation type="submission" date="2025-08" db="UniProtKB">
        <authorList>
            <consortium name="RefSeq"/>
        </authorList>
    </citation>
    <scope>IDENTIFICATION</scope>
    <source>
        <tissue evidence="5">Muscle</tissue>
    </source>
</reference>
<feature type="transmembrane region" description="Helical" evidence="3">
    <location>
        <begin position="68"/>
        <end position="90"/>
    </location>
</feature>
<dbReference type="GO" id="GO:0042157">
    <property type="term" value="P:lipoprotein metabolic process"/>
    <property type="evidence" value="ECO:0007669"/>
    <property type="project" value="InterPro"/>
</dbReference>
<dbReference type="FunCoup" id="A0A7E6D1U3">
    <property type="interactions" value="24"/>
</dbReference>
<dbReference type="CTD" id="80830"/>
<dbReference type="AlphaFoldDB" id="A0A7E6D1U3"/>
<keyword evidence="3" id="KW-0812">Transmembrane</keyword>
<evidence type="ECO:0000256" key="3">
    <source>
        <dbReference type="SAM" id="Phobius"/>
    </source>
</evidence>
<dbReference type="PANTHER" id="PTHR14096:SF7">
    <property type="entry name" value="APOLIPOPROTEIN L6"/>
    <property type="match status" value="1"/>
</dbReference>
<organism evidence="4 5">
    <name type="scientific">Phyllostomus discolor</name>
    <name type="common">pale spear-nosed bat</name>
    <dbReference type="NCBI Taxonomy" id="89673"/>
    <lineage>
        <taxon>Eukaryota</taxon>
        <taxon>Metazoa</taxon>
        <taxon>Chordata</taxon>
        <taxon>Craniata</taxon>
        <taxon>Vertebrata</taxon>
        <taxon>Euteleostomi</taxon>
        <taxon>Mammalia</taxon>
        <taxon>Eutheria</taxon>
        <taxon>Laurasiatheria</taxon>
        <taxon>Chiroptera</taxon>
        <taxon>Yangochiroptera</taxon>
        <taxon>Phyllostomidae</taxon>
        <taxon>Phyllostominae</taxon>
        <taxon>Phyllostomus</taxon>
    </lineage>
</organism>
<dbReference type="GO" id="GO:0006869">
    <property type="term" value="P:lipid transport"/>
    <property type="evidence" value="ECO:0007669"/>
    <property type="project" value="InterPro"/>
</dbReference>
<accession>A0A7E6D1U3</accession>
<dbReference type="OrthoDB" id="6146578at2759"/>
<dbReference type="InterPro" id="IPR008405">
    <property type="entry name" value="ApoL"/>
</dbReference>
<feature type="transmembrane region" description="Helical" evidence="3">
    <location>
        <begin position="96"/>
        <end position="119"/>
    </location>
</feature>
<dbReference type="GeneID" id="114513922"/>
<proteinExistence type="inferred from homology"/>
<dbReference type="Pfam" id="PF05461">
    <property type="entry name" value="ApoL"/>
    <property type="match status" value="1"/>
</dbReference>
<dbReference type="InParanoid" id="A0A7E6D1U3"/>
<sequence>MSKGSGDKDYILLGKDVEQEGRGLSDEERQFLKEFPIFKAELEAAITKLHALAEDMDKAHKTFTKVSMVSNSVSVISNIMGILGLVLAPATAGGSLMLSVAATGIGSAAGATGTITDILKYLHKKNIKAQADIQVPDTEQHLAKNVAKCAINLGINIRNIEKNVNAYQIAKNYPRLAAAAERLLATGRVSSRTKKQVQMAFEGTAMVMSHTTRLQKSGMAFLALGMDLQALMRNMADLKEGTTTELAEDLRAKARVMERQLTELTKLYEHLKQKVRKNGDGIGKEYSQ</sequence>
<protein>
    <submittedName>
        <fullName evidence="5">Apolipoprotein L6</fullName>
    </submittedName>
</protein>
<keyword evidence="3" id="KW-1133">Transmembrane helix</keyword>
<feature type="coiled-coil region" evidence="2">
    <location>
        <begin position="247"/>
        <end position="274"/>
    </location>
</feature>
<dbReference type="GO" id="GO:0016020">
    <property type="term" value="C:membrane"/>
    <property type="evidence" value="ECO:0007669"/>
    <property type="project" value="TreeGrafter"/>
</dbReference>
<evidence type="ECO:0000256" key="1">
    <source>
        <dbReference type="ARBA" id="ARBA00010090"/>
    </source>
</evidence>
<keyword evidence="4" id="KW-1185">Reference proteome</keyword>
<evidence type="ECO:0000313" key="5">
    <source>
        <dbReference type="RefSeq" id="XP_035872916.1"/>
    </source>
</evidence>
<keyword evidence="2" id="KW-0175">Coiled coil</keyword>
<dbReference type="Proteomes" id="UP000504628">
    <property type="component" value="Chromosome 2"/>
</dbReference>
<evidence type="ECO:0000313" key="4">
    <source>
        <dbReference type="Proteomes" id="UP000504628"/>
    </source>
</evidence>